<comment type="caution">
    <text evidence="1">The sequence shown here is derived from an EMBL/GenBank/DDBJ whole genome shotgun (WGS) entry which is preliminary data.</text>
</comment>
<protein>
    <submittedName>
        <fullName evidence="1">Uncharacterized protein</fullName>
    </submittedName>
</protein>
<gene>
    <name evidence="1" type="ORF">HYY20_03745</name>
</gene>
<accession>A0A932CMV3</accession>
<evidence type="ECO:0000313" key="1">
    <source>
        <dbReference type="EMBL" id="MBI2875971.1"/>
    </source>
</evidence>
<evidence type="ECO:0000313" key="2">
    <source>
        <dbReference type="Proteomes" id="UP000769766"/>
    </source>
</evidence>
<organism evidence="1 2">
    <name type="scientific">Tectimicrobiota bacterium</name>
    <dbReference type="NCBI Taxonomy" id="2528274"/>
    <lineage>
        <taxon>Bacteria</taxon>
        <taxon>Pseudomonadati</taxon>
        <taxon>Nitrospinota/Tectimicrobiota group</taxon>
        <taxon>Candidatus Tectimicrobiota</taxon>
    </lineage>
</organism>
<dbReference type="Proteomes" id="UP000769766">
    <property type="component" value="Unassembled WGS sequence"/>
</dbReference>
<reference evidence="1" key="1">
    <citation type="submission" date="2020-07" db="EMBL/GenBank/DDBJ databases">
        <title>Huge and variable diversity of episymbiotic CPR bacteria and DPANN archaea in groundwater ecosystems.</title>
        <authorList>
            <person name="He C.Y."/>
            <person name="Keren R."/>
            <person name="Whittaker M."/>
            <person name="Farag I.F."/>
            <person name="Doudna J."/>
            <person name="Cate J.H.D."/>
            <person name="Banfield J.F."/>
        </authorList>
    </citation>
    <scope>NUCLEOTIDE SEQUENCE</scope>
    <source>
        <strain evidence="1">NC_groundwater_672_Ag_B-0.1um_62_36</strain>
    </source>
</reference>
<proteinExistence type="predicted"/>
<dbReference type="AlphaFoldDB" id="A0A932CMV3"/>
<name>A0A932CMV3_UNCTE</name>
<sequence length="140" mass="15611">MPPRTFYCPVGIAFDIPVEWEVISFQSTEVHFRVRDETSVCQDSLRLSILGPESNTLSLALGEVKRGAWGPRIRNVQPVRLGKLEALRLELTPEEDCPLVIWLVISPSDRVAGFIPYGDPARVEGVLATLRGVTVRKGRE</sequence>
<dbReference type="EMBL" id="JACPRF010000115">
    <property type="protein sequence ID" value="MBI2875971.1"/>
    <property type="molecule type" value="Genomic_DNA"/>
</dbReference>